<organism evidence="4 6">
    <name type="scientific">Rotaria socialis</name>
    <dbReference type="NCBI Taxonomy" id="392032"/>
    <lineage>
        <taxon>Eukaryota</taxon>
        <taxon>Metazoa</taxon>
        <taxon>Spiralia</taxon>
        <taxon>Gnathifera</taxon>
        <taxon>Rotifera</taxon>
        <taxon>Eurotatoria</taxon>
        <taxon>Bdelloidea</taxon>
        <taxon>Philodinida</taxon>
        <taxon>Philodinidae</taxon>
        <taxon>Rotaria</taxon>
    </lineage>
</organism>
<dbReference type="Proteomes" id="UP000663872">
    <property type="component" value="Unassembled WGS sequence"/>
</dbReference>
<dbReference type="EMBL" id="CAJOBO010000016">
    <property type="protein sequence ID" value="CAF4097547.1"/>
    <property type="molecule type" value="Genomic_DNA"/>
</dbReference>
<comment type="caution">
    <text evidence="4">The sequence shown here is derived from an EMBL/GenBank/DDBJ whole genome shotgun (WGS) entry which is preliminary data.</text>
</comment>
<dbReference type="AlphaFoldDB" id="A0A820KSK3"/>
<gene>
    <name evidence="2" type="ORF">GRG538_LOCUS18764</name>
    <name evidence="3" type="ORF">HFQ381_LOCUS718</name>
    <name evidence="5" type="ORF">TOA249_LOCUS7780</name>
    <name evidence="4" type="ORF">TSG867_LOCUS9337</name>
</gene>
<dbReference type="Proteomes" id="UP000663838">
    <property type="component" value="Unassembled WGS sequence"/>
</dbReference>
<feature type="region of interest" description="Disordered" evidence="1">
    <location>
        <begin position="1"/>
        <end position="48"/>
    </location>
</feature>
<evidence type="ECO:0000313" key="3">
    <source>
        <dbReference type="EMBL" id="CAF4097547.1"/>
    </source>
</evidence>
<protein>
    <submittedName>
        <fullName evidence="4">Uncharacterized protein</fullName>
    </submittedName>
</protein>
<accession>A0A820KSK3</accession>
<sequence length="156" mass="17971">MHRPPYNNGMATYFDRYSDNPRRSTPPSPTSVYERDFKTNSPSNNRPISPAHIHRCKDHNHYSLTLPHLKSKGNTFKIFYSYSPSPVRKMARNCLPNNPLKEPKNLLPRWNISSSMNNLSNRTKLACRTCSSSSSSSSSSFKLEKRQFAYSRYGMC</sequence>
<dbReference type="Proteomes" id="UP000663862">
    <property type="component" value="Unassembled WGS sequence"/>
</dbReference>
<evidence type="ECO:0000256" key="1">
    <source>
        <dbReference type="SAM" id="MobiDB-lite"/>
    </source>
</evidence>
<evidence type="ECO:0000313" key="6">
    <source>
        <dbReference type="Proteomes" id="UP000663862"/>
    </source>
</evidence>
<dbReference type="EMBL" id="CAJOBS010000355">
    <property type="protein sequence ID" value="CAF4558823.1"/>
    <property type="molecule type" value="Genomic_DNA"/>
</dbReference>
<reference evidence="4" key="1">
    <citation type="submission" date="2021-02" db="EMBL/GenBank/DDBJ databases">
        <authorList>
            <person name="Nowell W R."/>
        </authorList>
    </citation>
    <scope>NUCLEOTIDE SEQUENCE</scope>
</reference>
<proteinExistence type="predicted"/>
<name>A0A820KSK3_9BILA</name>
<evidence type="ECO:0000313" key="4">
    <source>
        <dbReference type="EMBL" id="CAF4347972.1"/>
    </source>
</evidence>
<evidence type="ECO:0000313" key="2">
    <source>
        <dbReference type="EMBL" id="CAF3521442.1"/>
    </source>
</evidence>
<evidence type="ECO:0000313" key="5">
    <source>
        <dbReference type="EMBL" id="CAF4558823.1"/>
    </source>
</evidence>
<dbReference type="Proteomes" id="UP000663851">
    <property type="component" value="Unassembled WGS sequence"/>
</dbReference>
<dbReference type="EMBL" id="CAJOBQ010000405">
    <property type="protein sequence ID" value="CAF4347972.1"/>
    <property type="molecule type" value="Genomic_DNA"/>
</dbReference>
<dbReference type="EMBL" id="CAJNYT010003055">
    <property type="protein sequence ID" value="CAF3521442.1"/>
    <property type="molecule type" value="Genomic_DNA"/>
</dbReference>